<dbReference type="Gene3D" id="3.60.40.10">
    <property type="entry name" value="PPM-type phosphatase domain"/>
    <property type="match status" value="1"/>
</dbReference>
<dbReference type="Proteomes" id="UP000451860">
    <property type="component" value="Unassembled WGS sequence"/>
</dbReference>
<dbReference type="SMART" id="SM00331">
    <property type="entry name" value="PP2C_SIG"/>
    <property type="match status" value="1"/>
</dbReference>
<dbReference type="Gene3D" id="3.30.450.20">
    <property type="entry name" value="PAS domain"/>
    <property type="match status" value="1"/>
</dbReference>
<dbReference type="AlphaFoldDB" id="A0A7J5UR87"/>
<evidence type="ECO:0000256" key="2">
    <source>
        <dbReference type="SAM" id="MobiDB-lite"/>
    </source>
</evidence>
<proteinExistence type="predicted"/>
<keyword evidence="5" id="KW-1185">Reference proteome</keyword>
<dbReference type="Pfam" id="PF07228">
    <property type="entry name" value="SpoIIE"/>
    <property type="match status" value="1"/>
</dbReference>
<dbReference type="InterPro" id="IPR013656">
    <property type="entry name" value="PAS_4"/>
</dbReference>
<dbReference type="InterPro" id="IPR052016">
    <property type="entry name" value="Bact_Sigma-Reg"/>
</dbReference>
<dbReference type="InterPro" id="IPR029016">
    <property type="entry name" value="GAF-like_dom_sf"/>
</dbReference>
<dbReference type="SMART" id="SM00065">
    <property type="entry name" value="GAF"/>
    <property type="match status" value="1"/>
</dbReference>
<dbReference type="SUPFAM" id="SSF81606">
    <property type="entry name" value="PP2C-like"/>
    <property type="match status" value="1"/>
</dbReference>
<dbReference type="OrthoDB" id="319881at2"/>
<dbReference type="InterPro" id="IPR001932">
    <property type="entry name" value="PPM-type_phosphatase-like_dom"/>
</dbReference>
<dbReference type="SUPFAM" id="SSF55785">
    <property type="entry name" value="PYP-like sensor domain (PAS domain)"/>
    <property type="match status" value="1"/>
</dbReference>
<comment type="caution">
    <text evidence="4">The sequence shown here is derived from an EMBL/GenBank/DDBJ whole genome shotgun (WGS) entry which is preliminary data.</text>
</comment>
<dbReference type="Pfam" id="PF01590">
    <property type="entry name" value="GAF"/>
    <property type="match status" value="1"/>
</dbReference>
<dbReference type="PROSITE" id="PS50112">
    <property type="entry name" value="PAS"/>
    <property type="match status" value="1"/>
</dbReference>
<dbReference type="CDD" id="cd00130">
    <property type="entry name" value="PAS"/>
    <property type="match status" value="1"/>
</dbReference>
<dbReference type="Pfam" id="PF08448">
    <property type="entry name" value="PAS_4"/>
    <property type="match status" value="1"/>
</dbReference>
<feature type="region of interest" description="Disordered" evidence="2">
    <location>
        <begin position="1"/>
        <end position="21"/>
    </location>
</feature>
<dbReference type="PANTHER" id="PTHR43156:SF2">
    <property type="entry name" value="STAGE II SPORULATION PROTEIN E"/>
    <property type="match status" value="1"/>
</dbReference>
<evidence type="ECO:0000259" key="3">
    <source>
        <dbReference type="PROSITE" id="PS50112"/>
    </source>
</evidence>
<protein>
    <submittedName>
        <fullName evidence="4">SpoIIE family protein phosphatase</fullName>
    </submittedName>
</protein>
<accession>A0A7J5UR87</accession>
<evidence type="ECO:0000313" key="4">
    <source>
        <dbReference type="EMBL" id="KAE8764837.1"/>
    </source>
</evidence>
<dbReference type="InterPro" id="IPR036457">
    <property type="entry name" value="PPM-type-like_dom_sf"/>
</dbReference>
<dbReference type="Gene3D" id="3.30.450.40">
    <property type="match status" value="1"/>
</dbReference>
<dbReference type="SUPFAM" id="SSF55781">
    <property type="entry name" value="GAF domain-like"/>
    <property type="match status" value="1"/>
</dbReference>
<reference evidence="4 5" key="1">
    <citation type="submission" date="2019-10" db="EMBL/GenBank/DDBJ databases">
        <title>Georgenia wutianyii sp. nov. and Georgenia yuyongxinii sp. nov. isolated from plateau pika (Ochotona curzoniae) in the Qinghai-Tibet plateau of China.</title>
        <authorList>
            <person name="Tian Z."/>
        </authorList>
    </citation>
    <scope>NUCLEOTIDE SEQUENCE [LARGE SCALE GENOMIC DNA]</scope>
    <source>
        <strain evidence="4 5">DSM 21501</strain>
    </source>
</reference>
<name>A0A7J5UR87_9MICO</name>
<dbReference type="SMART" id="SM00091">
    <property type="entry name" value="PAS"/>
    <property type="match status" value="1"/>
</dbReference>
<dbReference type="RefSeq" id="WP_152200385.1">
    <property type="nucleotide sequence ID" value="NZ_VUKF01000003.1"/>
</dbReference>
<keyword evidence="1" id="KW-0378">Hydrolase</keyword>
<evidence type="ECO:0000313" key="5">
    <source>
        <dbReference type="Proteomes" id="UP000451860"/>
    </source>
</evidence>
<dbReference type="InterPro" id="IPR000014">
    <property type="entry name" value="PAS"/>
</dbReference>
<dbReference type="EMBL" id="WHJE01000021">
    <property type="protein sequence ID" value="KAE8764837.1"/>
    <property type="molecule type" value="Genomic_DNA"/>
</dbReference>
<dbReference type="InterPro" id="IPR035965">
    <property type="entry name" value="PAS-like_dom_sf"/>
</dbReference>
<dbReference type="PANTHER" id="PTHR43156">
    <property type="entry name" value="STAGE II SPORULATION PROTEIN E-RELATED"/>
    <property type="match status" value="1"/>
</dbReference>
<dbReference type="GO" id="GO:0016791">
    <property type="term" value="F:phosphatase activity"/>
    <property type="evidence" value="ECO:0007669"/>
    <property type="project" value="TreeGrafter"/>
</dbReference>
<sequence length="578" mass="61733">MKHGHASEPFPADEGGEARPRRDAALAGLVAESPGEVLLAAARMLEEVPTAFFALSTDWRFTYVNAHAERVLHASREELLGGNVWALFPAAVGTDFETSYRHAMTTGEPVRFDAHYPDPLNAWYEVRAWPTPVGLAVYFFDITERVELQQRTERSARHAALTAAVTAELTRSLDPEETAGAVARALVPELADWCIVSLAHVDESGAARGLRDIGWWHADPEARPVVERYVRYRMPALLDQSFLYRALRAGPVTVPSDATEAVQAVLAPGQAREDLGRLAPASAAALPLRARGRTLGAISLFNGSGRPSLGPEELALACEVSDRAGLALDNLYLYGRQRRVAEELQRSLLTDPPPLSHLDVAVRYVPAGQAAKVGGDWYDVFDRPDGSTMLMIGDVAGHDVRAAAAMGQVRSMLRGIAVTSAAAAGPAEVLHEVDRALRALRHDTVATAAVVCVDEAPVDGAVAVRWSSAGHPPPMVVGPDGAVTVLRGTHLLLGIDPETPRADAHLTLRSGDTLLLYTDGLVERRDGGGLRTGIGRLAAALADLAGLGPEDLCDRLLEGLLPGAPEDDVAVMAVRLRP</sequence>
<organism evidence="4 5">
    <name type="scientific">Georgenia thermotolerans</name>
    <dbReference type="NCBI Taxonomy" id="527326"/>
    <lineage>
        <taxon>Bacteria</taxon>
        <taxon>Bacillati</taxon>
        <taxon>Actinomycetota</taxon>
        <taxon>Actinomycetes</taxon>
        <taxon>Micrococcales</taxon>
        <taxon>Bogoriellaceae</taxon>
        <taxon>Georgenia</taxon>
    </lineage>
</organism>
<gene>
    <name evidence="4" type="ORF">GB883_06840</name>
</gene>
<dbReference type="InterPro" id="IPR003018">
    <property type="entry name" value="GAF"/>
</dbReference>
<evidence type="ECO:0000256" key="1">
    <source>
        <dbReference type="ARBA" id="ARBA00022801"/>
    </source>
</evidence>
<feature type="domain" description="PAS" evidence="3">
    <location>
        <begin position="43"/>
        <end position="81"/>
    </location>
</feature>